<keyword evidence="3 4" id="KW-0418">Kinase</keyword>
<dbReference type="AlphaFoldDB" id="H3B9U4"/>
<evidence type="ECO:0000256" key="2">
    <source>
        <dbReference type="ARBA" id="ARBA00022679"/>
    </source>
</evidence>
<dbReference type="STRING" id="7897.ENSLACP00000018665"/>
<dbReference type="Ensembl" id="ENSLACT00000018798.1">
    <property type="protein sequence ID" value="ENSLACP00000018665.1"/>
    <property type="gene ID" value="ENSLACG00000016436.2"/>
</dbReference>
<evidence type="ECO:0000313" key="6">
    <source>
        <dbReference type="Proteomes" id="UP000008672"/>
    </source>
</evidence>
<dbReference type="SUPFAM" id="SSF56104">
    <property type="entry name" value="SAICAR synthase-like"/>
    <property type="match status" value="1"/>
</dbReference>
<dbReference type="GO" id="GO:0046854">
    <property type="term" value="P:phosphatidylinositol phosphate biosynthetic process"/>
    <property type="evidence" value="ECO:0007669"/>
    <property type="project" value="TreeGrafter"/>
</dbReference>
<reference evidence="6" key="1">
    <citation type="submission" date="2011-08" db="EMBL/GenBank/DDBJ databases">
        <title>The draft genome of Latimeria chalumnae.</title>
        <authorList>
            <person name="Di Palma F."/>
            <person name="Alfoldi J."/>
            <person name="Johnson J."/>
            <person name="Berlin A."/>
            <person name="Gnerre S."/>
            <person name="Jaffe D."/>
            <person name="MacCallum I."/>
            <person name="Young S."/>
            <person name="Walker B.J."/>
            <person name="Lander E."/>
            <person name="Lindblad-Toh K."/>
        </authorList>
    </citation>
    <scope>NUCLEOTIDE SEQUENCE [LARGE SCALE GENOMIC DNA]</scope>
    <source>
        <strain evidence="6">Wild caught</strain>
    </source>
</reference>
<comment type="similarity">
    <text evidence="1 4">Belongs to the inositol phosphokinase (IPK) family.</text>
</comment>
<dbReference type="Ensembl" id="ENSLACT00000025654.1">
    <property type="protein sequence ID" value="ENSLACP00000022339.1"/>
    <property type="gene ID" value="ENSLACG00000016436.2"/>
</dbReference>
<dbReference type="GO" id="GO:0005634">
    <property type="term" value="C:nucleus"/>
    <property type="evidence" value="ECO:0007669"/>
    <property type="project" value="TreeGrafter"/>
</dbReference>
<sequence length="413" mass="46822">MVFLEAMDLGDAGTRVLLEPFVHQVGGHTSMMRYDEMTICKPLISQEQWFYESLPPEMKQFTPQYKGIISVYLEEDSSGHLSLVACPQDKHYAGRENLLSTESPGLTSKRKHKRVKTSGIDLRANGRGNPQLDKALNESFQGKALRKELCILPDSAFQAEDANENQSERKGYNPWGLQCHRAQLTRMCSEGKENKFYRFLLLENVVSQFKYPCVLDLKMGTRQHGDDASEEKKERHMKKCAQSTSASLGVRVCGMQVYQSDSGSFLCRNKYYGRKLTAEGFRQTLYQFLHNGDRLQTDLLDPVILRLRALKLVIEQQSTYRFYSSSLLIIYDGKEASFPQGHFQKNAAADGFLPPPPVFNVSPQIDIRMIDFAHTTYKGAKSYHTTNDGPDQGYILGLDNLIKILKTIKAGEC</sequence>
<gene>
    <name evidence="5" type="primary">IP6K3</name>
</gene>
<dbReference type="Proteomes" id="UP000008672">
    <property type="component" value="Unassembled WGS sequence"/>
</dbReference>
<keyword evidence="6" id="KW-1185">Reference proteome</keyword>
<dbReference type="KEGG" id="lcm:102346025"/>
<dbReference type="InterPro" id="IPR005522">
    <property type="entry name" value="IPK"/>
</dbReference>
<evidence type="ECO:0000256" key="1">
    <source>
        <dbReference type="ARBA" id="ARBA00007374"/>
    </source>
</evidence>
<dbReference type="GO" id="GO:0005737">
    <property type="term" value="C:cytoplasm"/>
    <property type="evidence" value="ECO:0007669"/>
    <property type="project" value="TreeGrafter"/>
</dbReference>
<dbReference type="HOGENOM" id="CLU_014862_0_0_1"/>
<dbReference type="EMBL" id="AFYH01065453">
    <property type="status" value="NOT_ANNOTATED_CDS"/>
    <property type="molecule type" value="Genomic_DNA"/>
</dbReference>
<dbReference type="OrthoDB" id="2573163at2759"/>
<dbReference type="PANTHER" id="PTHR12400">
    <property type="entry name" value="INOSITOL POLYPHOSPHATE KINASE"/>
    <property type="match status" value="1"/>
</dbReference>
<dbReference type="GeneID" id="102346025"/>
<accession>H3B9U4</accession>
<dbReference type="OMA" id="VYQADTG"/>
<proteinExistence type="inferred from homology"/>
<dbReference type="GeneTree" id="ENSGT00940000160887"/>
<dbReference type="Bgee" id="ENSLACG00000016436">
    <property type="expression patterns" value="Expressed in post-anal tail muscle and 5 other cell types or tissues"/>
</dbReference>
<dbReference type="Pfam" id="PF03770">
    <property type="entry name" value="IPK"/>
    <property type="match status" value="1"/>
</dbReference>
<dbReference type="eggNOG" id="KOG1620">
    <property type="taxonomic scope" value="Eukaryota"/>
</dbReference>
<evidence type="ECO:0000313" key="5">
    <source>
        <dbReference type="Ensembl" id="ENSLACP00000018665.1"/>
    </source>
</evidence>
<dbReference type="InterPro" id="IPR038286">
    <property type="entry name" value="IPK_sf"/>
</dbReference>
<organism evidence="5 6">
    <name type="scientific">Latimeria chalumnae</name>
    <name type="common">Coelacanth</name>
    <dbReference type="NCBI Taxonomy" id="7897"/>
    <lineage>
        <taxon>Eukaryota</taxon>
        <taxon>Metazoa</taxon>
        <taxon>Chordata</taxon>
        <taxon>Craniata</taxon>
        <taxon>Vertebrata</taxon>
        <taxon>Euteleostomi</taxon>
        <taxon>Coelacanthiformes</taxon>
        <taxon>Coelacanthidae</taxon>
        <taxon>Latimeria</taxon>
    </lineage>
</organism>
<dbReference type="PANTHER" id="PTHR12400:SF40">
    <property type="entry name" value="INOSITOL HEXAKISPHOSPHATE KINASE 3"/>
    <property type="match status" value="1"/>
</dbReference>
<protein>
    <recommendedName>
        <fullName evidence="4">Kinase</fullName>
        <ecNumber evidence="4">2.7.-.-</ecNumber>
    </recommendedName>
</protein>
<dbReference type="Gene3D" id="3.30.470.160">
    <property type="entry name" value="Inositol polyphosphate kinase"/>
    <property type="match status" value="1"/>
</dbReference>
<reference evidence="5" key="2">
    <citation type="submission" date="2025-05" db="UniProtKB">
        <authorList>
            <consortium name="Ensembl"/>
        </authorList>
    </citation>
    <scope>IDENTIFICATION</scope>
</reference>
<dbReference type="GO" id="GO:0000828">
    <property type="term" value="F:inositol hexakisphosphate kinase activity"/>
    <property type="evidence" value="ECO:0007669"/>
    <property type="project" value="TreeGrafter"/>
</dbReference>
<name>H3B9U4_LATCH</name>
<keyword evidence="2 4" id="KW-0808">Transferase</keyword>
<dbReference type="EC" id="2.7.-.-" evidence="4"/>
<evidence type="ECO:0000256" key="3">
    <source>
        <dbReference type="ARBA" id="ARBA00022777"/>
    </source>
</evidence>
<evidence type="ECO:0000256" key="4">
    <source>
        <dbReference type="RuleBase" id="RU363090"/>
    </source>
</evidence>
<dbReference type="GO" id="GO:0032958">
    <property type="term" value="P:inositol phosphate biosynthetic process"/>
    <property type="evidence" value="ECO:0007669"/>
    <property type="project" value="InterPro"/>
</dbReference>